<dbReference type="KEGG" id="nft:FBF37_01090"/>
<organism evidence="2 3">
    <name type="scientific">Candidatus Nanosynbacter featherlites</name>
    <dbReference type="NCBI Taxonomy" id="2572088"/>
    <lineage>
        <taxon>Bacteria</taxon>
        <taxon>Candidatus Saccharimonadota</taxon>
        <taxon>Candidatus Saccharimonadia</taxon>
        <taxon>Candidatus Nanosynbacterales</taxon>
        <taxon>Candidatus Nanosynbacteraceae</taxon>
        <taxon>Candidatus Nanosynbacter</taxon>
    </lineage>
</organism>
<feature type="coiled-coil region" evidence="1">
    <location>
        <begin position="28"/>
        <end position="55"/>
    </location>
</feature>
<proteinExistence type="predicted"/>
<dbReference type="Proteomes" id="UP000310639">
    <property type="component" value="Chromosome"/>
</dbReference>
<dbReference type="EMBL" id="CP040004">
    <property type="protein sequence ID" value="QCT42068.1"/>
    <property type="molecule type" value="Genomic_DNA"/>
</dbReference>
<name>A0A4P9A2Q9_9BACT</name>
<sequence length="61" mass="7337">MQNEATINELLEQLDKEMAWFHSDEFRLEEARERFLAVKKVAEQAEERLLNMKNEIELLSE</sequence>
<dbReference type="AlphaFoldDB" id="A0A4P9A2Q9"/>
<dbReference type="RefSeq" id="WP_138078660.1">
    <property type="nucleotide sequence ID" value="NZ_CP040004.1"/>
</dbReference>
<keyword evidence="1" id="KW-0175">Coiled coil</keyword>
<keyword evidence="3" id="KW-1185">Reference proteome</keyword>
<gene>
    <name evidence="2" type="ORF">FBF37_01090</name>
</gene>
<evidence type="ECO:0000256" key="1">
    <source>
        <dbReference type="SAM" id="Coils"/>
    </source>
</evidence>
<evidence type="ECO:0000313" key="3">
    <source>
        <dbReference type="Proteomes" id="UP000310639"/>
    </source>
</evidence>
<accession>A0A4P9A2Q9</accession>
<reference evidence="2 3" key="1">
    <citation type="submission" date="2019-04" db="EMBL/GenBank/DDBJ databases">
        <title>Saccharibacteria TM7 genomes.</title>
        <authorList>
            <person name="Bor B."/>
            <person name="He X."/>
            <person name="Chen T."/>
            <person name="Dewhirst F.E."/>
        </authorList>
    </citation>
    <scope>NUCLEOTIDE SEQUENCE [LARGE SCALE GENOMIC DNA]</scope>
    <source>
        <strain evidence="2 3">BB001</strain>
    </source>
</reference>
<protein>
    <submittedName>
        <fullName evidence="2">Uncharacterized protein</fullName>
    </submittedName>
</protein>
<evidence type="ECO:0000313" key="2">
    <source>
        <dbReference type="EMBL" id="QCT42068.1"/>
    </source>
</evidence>